<accession>A0A6V7NQJ4</accession>
<evidence type="ECO:0000313" key="1">
    <source>
        <dbReference type="EMBL" id="CAD1820566.1"/>
    </source>
</evidence>
<name>A0A6V7NQJ4_ANACO</name>
<organism evidence="1">
    <name type="scientific">Ananas comosus var. bracteatus</name>
    <name type="common">red pineapple</name>
    <dbReference type="NCBI Taxonomy" id="296719"/>
    <lineage>
        <taxon>Eukaryota</taxon>
        <taxon>Viridiplantae</taxon>
        <taxon>Streptophyta</taxon>
        <taxon>Embryophyta</taxon>
        <taxon>Tracheophyta</taxon>
        <taxon>Spermatophyta</taxon>
        <taxon>Magnoliopsida</taxon>
        <taxon>Liliopsida</taxon>
        <taxon>Poales</taxon>
        <taxon>Bromeliaceae</taxon>
        <taxon>Bromelioideae</taxon>
        <taxon>Ananas</taxon>
    </lineage>
</organism>
<sequence>MVKGSNANTKFFHLRASCRKSANNISQLSDGTATLSSQSAIANHLFSYFRNMIGSVQLSSSTIDFSTIYGIEMVNLSLLHVPFSVDEVKSAIFACAPDKAPGPDGFPLLFYRSFWSVLQNDVMDIFNAFHNGSTDLSGINTAGFAPFPRNPTCCSRLTFALSAWLIDKAVSTDILPAVGIGEVKIHSLQFADDVLLFFDGSVRSATIISPLQAFPLSYLGLLLSLKALCRADYLPIIEKIDKRLAAGSVQLSPEEAVLSS</sequence>
<dbReference type="EMBL" id="LR862141">
    <property type="protein sequence ID" value="CAD1820566.1"/>
    <property type="molecule type" value="Genomic_DNA"/>
</dbReference>
<gene>
    <name evidence="1" type="ORF">CB5_LOCUS3777</name>
</gene>
<evidence type="ECO:0008006" key="2">
    <source>
        <dbReference type="Google" id="ProtNLM"/>
    </source>
</evidence>
<proteinExistence type="predicted"/>
<reference evidence="1" key="1">
    <citation type="submission" date="2020-07" db="EMBL/GenBank/DDBJ databases">
        <authorList>
            <person name="Lin J."/>
        </authorList>
    </citation>
    <scope>NUCLEOTIDE SEQUENCE</scope>
</reference>
<dbReference type="AlphaFoldDB" id="A0A6V7NQJ4"/>
<protein>
    <recommendedName>
        <fullName evidence="2">Reverse transcriptase domain-containing protein</fullName>
    </recommendedName>
</protein>